<feature type="domain" description="Carbohydrate kinase PfkB" evidence="1">
    <location>
        <begin position="26"/>
        <end position="320"/>
    </location>
</feature>
<gene>
    <name evidence="2" type="ORF">ALECFALPRED_006687</name>
</gene>
<dbReference type="InterPro" id="IPR011611">
    <property type="entry name" value="PfkB_dom"/>
</dbReference>
<dbReference type="Gene3D" id="3.40.1190.20">
    <property type="match status" value="1"/>
</dbReference>
<evidence type="ECO:0000259" key="1">
    <source>
        <dbReference type="Pfam" id="PF00294"/>
    </source>
</evidence>
<dbReference type="PANTHER" id="PTHR47098:SF1">
    <property type="entry name" value="PFKB FAMILY CARBOHYDRATE KINASE SUPERFAMILY (AFU_ORTHOLOGUE AFUA_4G09500)"/>
    <property type="match status" value="1"/>
</dbReference>
<comment type="caution">
    <text evidence="2">The sequence shown here is derived from an EMBL/GenBank/DDBJ whole genome shotgun (WGS) entry which is preliminary data.</text>
</comment>
<evidence type="ECO:0000313" key="3">
    <source>
        <dbReference type="Proteomes" id="UP000664203"/>
    </source>
</evidence>
<dbReference type="InterPro" id="IPR029056">
    <property type="entry name" value="Ribokinase-like"/>
</dbReference>
<protein>
    <recommendedName>
        <fullName evidence="1">Carbohydrate kinase PfkB domain-containing protein</fullName>
    </recommendedName>
</protein>
<keyword evidence="3" id="KW-1185">Reference proteome</keyword>
<organism evidence="2 3">
    <name type="scientific">Alectoria fallacina</name>
    <dbReference type="NCBI Taxonomy" id="1903189"/>
    <lineage>
        <taxon>Eukaryota</taxon>
        <taxon>Fungi</taxon>
        <taxon>Dikarya</taxon>
        <taxon>Ascomycota</taxon>
        <taxon>Pezizomycotina</taxon>
        <taxon>Lecanoromycetes</taxon>
        <taxon>OSLEUM clade</taxon>
        <taxon>Lecanoromycetidae</taxon>
        <taxon>Lecanorales</taxon>
        <taxon>Lecanorineae</taxon>
        <taxon>Parmeliaceae</taxon>
        <taxon>Alectoria</taxon>
    </lineage>
</organism>
<dbReference type="PANTHER" id="PTHR47098">
    <property type="entry name" value="PROTEIN MAK32"/>
    <property type="match status" value="1"/>
</dbReference>
<name>A0A8H3EQ08_9LECA</name>
<sequence length="351" mass="38467">MTNFEVDIKFTSLGMLILDEVQLPYGKGIENVIGGSGSYASLGARLLSPGNLSSQVGWTIRKGHDFPPESLKQLETWDLTLSIIHEDRCLSTRGQLNYLDSTLATKSFKYLTPTLTIQPEHLQNTCLLRSRSFHFFVDPTQIIEQTTRLQELRKAAGIITRPAIIWEPKAYSCTPENLQAFIEAMRVVDVFSPNHIELARITEKEIPASLDERFLEDLCVPFFTPQNGGSHPQGMLVVRAGDQGCFVKSQSLRKGLPAYYAPPEKPEAIPHASKVVDTTGAGNAFLGAFAVGFLTSSSDAIFAACAGNVAASFVVEQVGVPTLSSSEDGTELWNGENFFARFQAYRARLGG</sequence>
<reference evidence="2" key="1">
    <citation type="submission" date="2021-03" db="EMBL/GenBank/DDBJ databases">
        <authorList>
            <person name="Tagirdzhanova G."/>
        </authorList>
    </citation>
    <scope>NUCLEOTIDE SEQUENCE</scope>
</reference>
<dbReference type="AlphaFoldDB" id="A0A8H3EQ08"/>
<accession>A0A8H3EQ08</accession>
<proteinExistence type="predicted"/>
<dbReference type="OrthoDB" id="497927at2759"/>
<evidence type="ECO:0000313" key="2">
    <source>
        <dbReference type="EMBL" id="CAF9910564.1"/>
    </source>
</evidence>
<dbReference type="SUPFAM" id="SSF53613">
    <property type="entry name" value="Ribokinase-like"/>
    <property type="match status" value="1"/>
</dbReference>
<dbReference type="Proteomes" id="UP000664203">
    <property type="component" value="Unassembled WGS sequence"/>
</dbReference>
<dbReference type="Pfam" id="PF00294">
    <property type="entry name" value="PfkB"/>
    <property type="match status" value="1"/>
</dbReference>
<dbReference type="EMBL" id="CAJPDR010000043">
    <property type="protein sequence ID" value="CAF9910564.1"/>
    <property type="molecule type" value="Genomic_DNA"/>
</dbReference>